<dbReference type="EMBL" id="BT092817">
    <property type="protein sequence ID" value="ACU17145.1"/>
    <property type="molecule type" value="mRNA"/>
</dbReference>
<reference evidence="2" key="1">
    <citation type="submission" date="2009-08" db="EMBL/GenBank/DDBJ databases">
        <authorList>
            <person name="Cheung F."/>
            <person name="Xiao Y."/>
            <person name="Chan A."/>
            <person name="Moskal W."/>
            <person name="Town C.D."/>
        </authorList>
    </citation>
    <scope>NUCLEOTIDE SEQUENCE</scope>
</reference>
<sequence length="50" mass="5836">MAVFVIASELFDFLLLMFSSTFCNGYICGQNNKNQLRVEILLTSHMYQRK</sequence>
<name>C6T5V3_SOYBN</name>
<feature type="transmembrane region" description="Helical" evidence="1">
    <location>
        <begin position="6"/>
        <end position="27"/>
    </location>
</feature>
<evidence type="ECO:0000313" key="2">
    <source>
        <dbReference type="EMBL" id="ACU17145.1"/>
    </source>
</evidence>
<organism evidence="2">
    <name type="scientific">Glycine max</name>
    <name type="common">Soybean</name>
    <name type="synonym">Glycine hispida</name>
    <dbReference type="NCBI Taxonomy" id="3847"/>
    <lineage>
        <taxon>Eukaryota</taxon>
        <taxon>Viridiplantae</taxon>
        <taxon>Streptophyta</taxon>
        <taxon>Embryophyta</taxon>
        <taxon>Tracheophyta</taxon>
        <taxon>Spermatophyta</taxon>
        <taxon>Magnoliopsida</taxon>
        <taxon>eudicotyledons</taxon>
        <taxon>Gunneridae</taxon>
        <taxon>Pentapetalae</taxon>
        <taxon>rosids</taxon>
        <taxon>fabids</taxon>
        <taxon>Fabales</taxon>
        <taxon>Fabaceae</taxon>
        <taxon>Papilionoideae</taxon>
        <taxon>50 kb inversion clade</taxon>
        <taxon>NPAAA clade</taxon>
        <taxon>indigoferoid/millettioid clade</taxon>
        <taxon>Phaseoleae</taxon>
        <taxon>Glycine</taxon>
        <taxon>Glycine subgen. Soja</taxon>
    </lineage>
</organism>
<dbReference type="AlphaFoldDB" id="C6T5V3"/>
<proteinExistence type="evidence at transcript level"/>
<protein>
    <submittedName>
        <fullName evidence="2">Uncharacterized protein</fullName>
    </submittedName>
</protein>
<keyword evidence="1" id="KW-0812">Transmembrane</keyword>
<keyword evidence="1" id="KW-0472">Membrane</keyword>
<keyword evidence="1" id="KW-1133">Transmembrane helix</keyword>
<evidence type="ECO:0000256" key="1">
    <source>
        <dbReference type="SAM" id="Phobius"/>
    </source>
</evidence>
<accession>C6T5V3</accession>